<dbReference type="Gramene" id="QL01p010055:mrna">
    <property type="protein sequence ID" value="QL01p010055:mrna"/>
    <property type="gene ID" value="QL01p010055"/>
</dbReference>
<dbReference type="EMBL" id="LRBV02000001">
    <property type="status" value="NOT_ANNOTATED_CDS"/>
    <property type="molecule type" value="Genomic_DNA"/>
</dbReference>
<evidence type="ECO:0000256" key="10">
    <source>
        <dbReference type="ARBA" id="ARBA00023157"/>
    </source>
</evidence>
<dbReference type="InterPro" id="IPR000823">
    <property type="entry name" value="Peroxidase_pln"/>
</dbReference>
<proteinExistence type="inferred from homology"/>
<dbReference type="AlphaFoldDB" id="A0A7N2QX62"/>
<keyword evidence="12" id="KW-0106">Calcium</keyword>
<dbReference type="Gene3D" id="1.10.520.10">
    <property type="match status" value="1"/>
</dbReference>
<dbReference type="GO" id="GO:0140825">
    <property type="term" value="F:lactoperoxidase activity"/>
    <property type="evidence" value="ECO:0007669"/>
    <property type="project" value="UniProtKB-EC"/>
</dbReference>
<comment type="similarity">
    <text evidence="3">Belongs to the peroxidase family. Ascorbate peroxidase subfamily.</text>
</comment>
<accession>A0A7N2QX62</accession>
<dbReference type="PRINTS" id="PR00461">
    <property type="entry name" value="PLPEROXIDASE"/>
</dbReference>
<evidence type="ECO:0000259" key="14">
    <source>
        <dbReference type="PROSITE" id="PS50873"/>
    </source>
</evidence>
<dbReference type="GO" id="GO:0046872">
    <property type="term" value="F:metal ion binding"/>
    <property type="evidence" value="ECO:0007669"/>
    <property type="project" value="UniProtKB-KW"/>
</dbReference>
<reference evidence="15" key="2">
    <citation type="submission" date="2021-01" db="UniProtKB">
        <authorList>
            <consortium name="EnsemblPlants"/>
        </authorList>
    </citation>
    <scope>IDENTIFICATION</scope>
</reference>
<evidence type="ECO:0000256" key="11">
    <source>
        <dbReference type="PIRSR" id="PIRSR600823-2"/>
    </source>
</evidence>
<evidence type="ECO:0000256" key="2">
    <source>
        <dbReference type="ARBA" id="ARBA00002322"/>
    </source>
</evidence>
<dbReference type="GO" id="GO:0006979">
    <property type="term" value="P:response to oxidative stress"/>
    <property type="evidence" value="ECO:0007669"/>
    <property type="project" value="InterPro"/>
</dbReference>
<dbReference type="EC" id="1.11.1.7" evidence="4"/>
<feature type="binding site" description="axial binding residue" evidence="12">
    <location>
        <position position="69"/>
    </location>
    <ligand>
        <name>heme b</name>
        <dbReference type="ChEBI" id="CHEBI:60344"/>
    </ligand>
    <ligandPart>
        <name>Fe</name>
        <dbReference type="ChEBI" id="CHEBI:18248"/>
    </ligandPart>
</feature>
<keyword evidence="10 13" id="KW-1015">Disulfide bond</keyword>
<keyword evidence="9 12" id="KW-0408">Iron</keyword>
<dbReference type="InterPro" id="IPR019793">
    <property type="entry name" value="Peroxidases_heam-ligand_BS"/>
</dbReference>
<evidence type="ECO:0000256" key="3">
    <source>
        <dbReference type="ARBA" id="ARBA00006873"/>
    </source>
</evidence>
<dbReference type="GO" id="GO:0020037">
    <property type="term" value="F:heme binding"/>
    <property type="evidence" value="ECO:0007669"/>
    <property type="project" value="InterPro"/>
</dbReference>
<reference evidence="15 16" key="1">
    <citation type="journal article" date="2016" name="G3 (Bethesda)">
        <title>First Draft Assembly and Annotation of the Genome of a California Endemic Oak Quercus lobata Nee (Fagaceae).</title>
        <authorList>
            <person name="Sork V.L."/>
            <person name="Fitz-Gibbon S.T."/>
            <person name="Puiu D."/>
            <person name="Crepeau M."/>
            <person name="Gugger P.F."/>
            <person name="Sherman R."/>
            <person name="Stevens K."/>
            <person name="Langley C.H."/>
            <person name="Pellegrini M."/>
            <person name="Salzberg S.L."/>
        </authorList>
    </citation>
    <scope>NUCLEOTIDE SEQUENCE [LARGE SCALE GENOMIC DNA]</scope>
    <source>
        <strain evidence="15 16">cv. SW786</strain>
    </source>
</reference>
<dbReference type="SUPFAM" id="SSF48113">
    <property type="entry name" value="Heme-dependent peroxidases"/>
    <property type="match status" value="1"/>
</dbReference>
<evidence type="ECO:0000256" key="12">
    <source>
        <dbReference type="PIRSR" id="PIRSR600823-3"/>
    </source>
</evidence>
<evidence type="ECO:0000313" key="15">
    <source>
        <dbReference type="EnsemblPlants" id="QL01p010055:mrna"/>
    </source>
</evidence>
<dbReference type="Proteomes" id="UP000594261">
    <property type="component" value="Chromosome 1"/>
</dbReference>
<dbReference type="InterPro" id="IPR010255">
    <property type="entry name" value="Haem_peroxidase_sf"/>
</dbReference>
<name>A0A7N2QX62_QUELO</name>
<dbReference type="PROSITE" id="PS50873">
    <property type="entry name" value="PEROXIDASE_4"/>
    <property type="match status" value="1"/>
</dbReference>
<evidence type="ECO:0000256" key="1">
    <source>
        <dbReference type="ARBA" id="ARBA00000189"/>
    </source>
</evidence>
<keyword evidence="6" id="KW-0349">Heme</keyword>
<keyword evidence="16" id="KW-1185">Reference proteome</keyword>
<feature type="binding site" evidence="12">
    <location>
        <position position="121"/>
    </location>
    <ligand>
        <name>Ca(2+)</name>
        <dbReference type="ChEBI" id="CHEBI:29108"/>
        <label>2</label>
    </ligand>
</feature>
<dbReference type="GO" id="GO:0042744">
    <property type="term" value="P:hydrogen peroxide catabolic process"/>
    <property type="evidence" value="ECO:0007669"/>
    <property type="project" value="InterPro"/>
</dbReference>
<evidence type="ECO:0000313" key="16">
    <source>
        <dbReference type="Proteomes" id="UP000594261"/>
    </source>
</evidence>
<organism evidence="15 16">
    <name type="scientific">Quercus lobata</name>
    <name type="common">Valley oak</name>
    <dbReference type="NCBI Taxonomy" id="97700"/>
    <lineage>
        <taxon>Eukaryota</taxon>
        <taxon>Viridiplantae</taxon>
        <taxon>Streptophyta</taxon>
        <taxon>Embryophyta</taxon>
        <taxon>Tracheophyta</taxon>
        <taxon>Spermatophyta</taxon>
        <taxon>Magnoliopsida</taxon>
        <taxon>eudicotyledons</taxon>
        <taxon>Gunneridae</taxon>
        <taxon>Pentapetalae</taxon>
        <taxon>rosids</taxon>
        <taxon>fabids</taxon>
        <taxon>Fagales</taxon>
        <taxon>Fagaceae</taxon>
        <taxon>Quercus</taxon>
    </lineage>
</organism>
<comment type="cofactor">
    <cofactor evidence="12">
        <name>Ca(2+)</name>
        <dbReference type="ChEBI" id="CHEBI:29108"/>
    </cofactor>
    <text evidence="12">Binds 2 calcium ions per subunit.</text>
</comment>
<dbReference type="CDD" id="cd00693">
    <property type="entry name" value="secretory_peroxidase"/>
    <property type="match status" value="1"/>
</dbReference>
<evidence type="ECO:0000256" key="9">
    <source>
        <dbReference type="ARBA" id="ARBA00023004"/>
    </source>
</evidence>
<feature type="binding site" evidence="11">
    <location>
        <position position="39"/>
    </location>
    <ligand>
        <name>substrate</name>
    </ligand>
</feature>
<keyword evidence="5" id="KW-0575">Peroxidase</keyword>
<dbReference type="InterPro" id="IPR033905">
    <property type="entry name" value="Secretory_peroxidase"/>
</dbReference>
<dbReference type="Gene3D" id="1.10.420.10">
    <property type="entry name" value="Peroxidase, domain 2"/>
    <property type="match status" value="1"/>
</dbReference>
<keyword evidence="8" id="KW-0560">Oxidoreductase</keyword>
<protein>
    <recommendedName>
        <fullName evidence="4">peroxidase</fullName>
        <ecNumber evidence="4">1.11.1.7</ecNumber>
    </recommendedName>
</protein>
<dbReference type="PANTHER" id="PTHR31388:SF147">
    <property type="entry name" value="PEROXIDASE 58"/>
    <property type="match status" value="1"/>
</dbReference>
<keyword evidence="7 12" id="KW-0479">Metal-binding</keyword>
<dbReference type="EnsemblPlants" id="QL01p010055:mrna">
    <property type="protein sequence ID" value="QL01p010055:mrna"/>
    <property type="gene ID" value="QL01p010055"/>
</dbReference>
<evidence type="ECO:0000256" key="13">
    <source>
        <dbReference type="PIRSR" id="PIRSR600823-5"/>
    </source>
</evidence>
<evidence type="ECO:0000256" key="8">
    <source>
        <dbReference type="ARBA" id="ARBA00023002"/>
    </source>
</evidence>
<dbReference type="PANTHER" id="PTHR31388">
    <property type="entry name" value="PEROXIDASE 72-RELATED"/>
    <property type="match status" value="1"/>
</dbReference>
<dbReference type="FunFam" id="1.10.420.10:FF:000001">
    <property type="entry name" value="Peroxidase"/>
    <property type="match status" value="1"/>
</dbReference>
<comment type="function">
    <text evidence="2">Removal of H(2)O(2), oxidation of toxic reductants, biosynthesis and degradation of lignin, suberization, auxin catabolism, response to environmental stresses such as wounding, pathogen attack and oxidative stress. These functions might be dependent on each isozyme/isoform in each plant tissue.</text>
</comment>
<dbReference type="Pfam" id="PF00141">
    <property type="entry name" value="peroxidase"/>
    <property type="match status" value="1"/>
</dbReference>
<feature type="binding site" evidence="12">
    <location>
        <position position="129"/>
    </location>
    <ligand>
        <name>Ca(2+)</name>
        <dbReference type="ChEBI" id="CHEBI:29108"/>
        <label>2</label>
    </ligand>
</feature>
<dbReference type="PROSITE" id="PS00435">
    <property type="entry name" value="PEROXIDASE_1"/>
    <property type="match status" value="1"/>
</dbReference>
<feature type="domain" description="Plant heme peroxidase family profile" evidence="14">
    <location>
        <begin position="1"/>
        <end position="203"/>
    </location>
</feature>
<evidence type="ECO:0000256" key="5">
    <source>
        <dbReference type="ARBA" id="ARBA00022559"/>
    </source>
</evidence>
<dbReference type="OMA" id="INSRINM"/>
<dbReference type="InterPro" id="IPR002016">
    <property type="entry name" value="Haem_peroxidase"/>
</dbReference>
<evidence type="ECO:0000256" key="7">
    <source>
        <dbReference type="ARBA" id="ARBA00022723"/>
    </source>
</evidence>
<comment type="cofactor">
    <cofactor evidence="12">
        <name>heme b</name>
        <dbReference type="ChEBI" id="CHEBI:60344"/>
    </cofactor>
    <text evidence="12">Binds 1 heme b (iron(II)-protoporphyrin IX) group per subunit.</text>
</comment>
<sequence>MIPHNLPYLEHAGGPTWEVQLGRRDSKAANQAGANTSIPSPFESLSNVTAKFTAVGLDSTDLVALSGAHTFGRAQCRVFSQRLYNFSNTGNPDPSLDTTYLGTLRQTCPEGGNGNAITNLDPSTPNGFDNNYFTNLQNNQGLLQTDQELFSTTGADTVDIVNRFANSQSEFFDNFAKSMINMGNISPLTGNNGEIRLDCKRVN</sequence>
<feature type="binding site" evidence="12">
    <location>
        <position position="70"/>
    </location>
    <ligand>
        <name>Ca(2+)</name>
        <dbReference type="ChEBI" id="CHEBI:29108"/>
        <label>2</label>
    </ligand>
</feature>
<evidence type="ECO:0000256" key="4">
    <source>
        <dbReference type="ARBA" id="ARBA00012313"/>
    </source>
</evidence>
<feature type="disulfide bond" evidence="13">
    <location>
        <begin position="76"/>
        <end position="108"/>
    </location>
</feature>
<dbReference type="InParanoid" id="A0A7N2QX62"/>
<dbReference type="PRINTS" id="PR00458">
    <property type="entry name" value="PEROXIDASE"/>
</dbReference>
<evidence type="ECO:0000256" key="6">
    <source>
        <dbReference type="ARBA" id="ARBA00022617"/>
    </source>
</evidence>
<feature type="binding site" evidence="12">
    <location>
        <position position="124"/>
    </location>
    <ligand>
        <name>Ca(2+)</name>
        <dbReference type="ChEBI" id="CHEBI:29108"/>
        <label>2</label>
    </ligand>
</feature>
<comment type="catalytic activity">
    <reaction evidence="1">
        <text>2 a phenolic donor + H2O2 = 2 a phenolic radical donor + 2 H2O</text>
        <dbReference type="Rhea" id="RHEA:56136"/>
        <dbReference type="ChEBI" id="CHEBI:15377"/>
        <dbReference type="ChEBI" id="CHEBI:16240"/>
        <dbReference type="ChEBI" id="CHEBI:139520"/>
        <dbReference type="ChEBI" id="CHEBI:139521"/>
        <dbReference type="EC" id="1.11.1.7"/>
    </reaction>
</comment>